<protein>
    <submittedName>
        <fullName evidence="1">Kinase-like (PK-like)</fullName>
    </submittedName>
</protein>
<accession>A0A8H5TT76</accession>
<evidence type="ECO:0000313" key="1">
    <source>
        <dbReference type="EMBL" id="KAF5675681.1"/>
    </source>
</evidence>
<comment type="caution">
    <text evidence="1">The sequence shown here is derived from an EMBL/GenBank/DDBJ whole genome shotgun (WGS) entry which is preliminary data.</text>
</comment>
<gene>
    <name evidence="1" type="ORF">FCIRC_7296</name>
</gene>
<keyword evidence="1" id="KW-0808">Transferase</keyword>
<sequence length="255" mass="27795">MVASPNNDIEFQAHLEYPLKLLSDNLPFSAKDIGQTNIARVQYDVNFPFKYHNLITLPSNIQPPPRDATESNQPGYVPIPKDTKHLLMRLSNTKAASIHPESRVQNEAAIISLAYQAHCLFSPSIGGVSFDEKGGIVSVPMTNVGAGPWPSIEDPYRARIELALSKANNNLHLRDSRANGHITALLDYDFSSIQHPAYEFFRSSGNYGGPFTGRSADLDAAALRSAKLTSPSPSLLPTPKANANAPGFDWEVALT</sequence>
<keyword evidence="1" id="KW-0418">Kinase</keyword>
<reference evidence="2" key="1">
    <citation type="journal article" date="2020" name="BMC Genomics">
        <title>Correction to: Identification and distribution of gene clusters required for synthesis of sphingolipid metabolism inhibitors in diverse species of the filamentous fungus Fusarium.</title>
        <authorList>
            <person name="Kim H.S."/>
            <person name="Lohmar J.M."/>
            <person name="Busman M."/>
            <person name="Brown D.W."/>
            <person name="Naumann T.A."/>
            <person name="Divon H.H."/>
            <person name="Lysoe E."/>
            <person name="Uhlig S."/>
            <person name="Proctor R.H."/>
        </authorList>
    </citation>
    <scope>NUCLEOTIDE SEQUENCE [LARGE SCALE GENOMIC DNA]</scope>
    <source>
        <strain evidence="2">NRRL 25331</strain>
    </source>
</reference>
<keyword evidence="2" id="KW-1185">Reference proteome</keyword>
<dbReference type="Proteomes" id="UP000572754">
    <property type="component" value="Unassembled WGS sequence"/>
</dbReference>
<reference evidence="1 2" key="2">
    <citation type="submission" date="2020-05" db="EMBL/GenBank/DDBJ databases">
        <title>Identification and distribution of gene clusters putatively required for synthesis of sphingolipid metabolism inhibitors in phylogenetically diverse species of the filamentous fungus Fusarium.</title>
        <authorList>
            <person name="Kim H.-S."/>
            <person name="Busman M."/>
            <person name="Brown D.W."/>
            <person name="Divon H."/>
            <person name="Uhlig S."/>
            <person name="Proctor R.H."/>
        </authorList>
    </citation>
    <scope>NUCLEOTIDE SEQUENCE [LARGE SCALE GENOMIC DNA]</scope>
    <source>
        <strain evidence="1 2">NRRL 25331</strain>
    </source>
</reference>
<dbReference type="AlphaFoldDB" id="A0A8H5TT76"/>
<dbReference type="EMBL" id="JAAQPE010000241">
    <property type="protein sequence ID" value="KAF5675681.1"/>
    <property type="molecule type" value="Genomic_DNA"/>
</dbReference>
<evidence type="ECO:0000313" key="2">
    <source>
        <dbReference type="Proteomes" id="UP000572754"/>
    </source>
</evidence>
<organism evidence="1 2">
    <name type="scientific">Fusarium circinatum</name>
    <name type="common">Pitch canker fungus</name>
    <name type="synonym">Gibberella circinata</name>
    <dbReference type="NCBI Taxonomy" id="48490"/>
    <lineage>
        <taxon>Eukaryota</taxon>
        <taxon>Fungi</taxon>
        <taxon>Dikarya</taxon>
        <taxon>Ascomycota</taxon>
        <taxon>Pezizomycotina</taxon>
        <taxon>Sordariomycetes</taxon>
        <taxon>Hypocreomycetidae</taxon>
        <taxon>Hypocreales</taxon>
        <taxon>Nectriaceae</taxon>
        <taxon>Fusarium</taxon>
        <taxon>Fusarium fujikuroi species complex</taxon>
    </lineage>
</organism>
<dbReference type="GO" id="GO:0016301">
    <property type="term" value="F:kinase activity"/>
    <property type="evidence" value="ECO:0007669"/>
    <property type="project" value="UniProtKB-KW"/>
</dbReference>
<proteinExistence type="predicted"/>
<name>A0A8H5TT76_FUSCI</name>